<feature type="region of interest" description="Disordered" evidence="1">
    <location>
        <begin position="819"/>
        <end position="840"/>
    </location>
</feature>
<gene>
    <name evidence="2" type="ordered locus">RPA1728</name>
</gene>
<evidence type="ECO:0000313" key="2">
    <source>
        <dbReference type="EMBL" id="CAE27169.1"/>
    </source>
</evidence>
<reference evidence="2" key="1">
    <citation type="journal article" date="2004" name="Nat. Biotechnol.">
        <title>Complete genome sequence of the metabolically versatile photosynthetic bacterium Rhodopseudomonas palustris.</title>
        <authorList>
            <person name="Larimer F.W."/>
            <person name="Chain P."/>
            <person name="Hauser L."/>
            <person name="Lamerdin J."/>
            <person name="Malfatti S."/>
            <person name="Do L."/>
            <person name="Land M.L."/>
            <person name="Pelletier D.A."/>
            <person name="Beatty J.T."/>
            <person name="Lang A.S."/>
            <person name="Tabita F.R."/>
            <person name="Gibson J.L."/>
            <person name="Hanson T.E."/>
            <person name="Bobst C."/>
            <person name="Torres J.L."/>
            <person name="Peres C."/>
            <person name="Harrison F.H."/>
            <person name="Gibson J."/>
            <person name="Harwood C.S."/>
        </authorList>
    </citation>
    <scope>NUCLEOTIDE SEQUENCE [LARGE SCALE GENOMIC DNA]</scope>
    <source>
        <strain evidence="2">CGA009</strain>
    </source>
</reference>
<organism evidence="2">
    <name type="scientific">Rhodopseudomonas palustris (strain ATCC BAA-98 / CGA009)</name>
    <dbReference type="NCBI Taxonomy" id="258594"/>
    <lineage>
        <taxon>Bacteria</taxon>
        <taxon>Pseudomonadati</taxon>
        <taxon>Pseudomonadota</taxon>
        <taxon>Alphaproteobacteria</taxon>
        <taxon>Hyphomicrobiales</taxon>
        <taxon>Nitrobacteraceae</taxon>
        <taxon>Rhodopseudomonas</taxon>
    </lineage>
</organism>
<sequence length="1419" mass="156856">MPEAAVVAVLYGGSLGPQADIARSTRPNSMDRPYARNSPSKFGDELPSNLHIVRFSLRKTSILDNCRGASTKLLFHSPYRADMPRIVRQINVVPSKAEDAKHRPFSDFAATPNLVLLGDPGSGKTHLFKEAATAEGARFLKARDFLNMPAHALAGQPLFIDGLDEQRSGRSDRGIVDALVSKLWDVKPAKIRISCRVADWLGESDIAALRPYFDQHGDAPVLQLDILSAAEQREVLAGQGVEEVVADAFLVEAEERGLGDFLENPQNLIMLWRAVQTGSWPATRMQLFEMATGLMLQESNQEHARSGSGSLSVAELRPVAGAVCAVRLISDVDAVSLTDQEGTADIPGYRSVSFFAPELVQAALGRRVFDASTEAETVDYAHRTTAEFLAAEFLAQRVRAGLPVGRVVALMGVDGHPAAELRGLHAWLAVHLPETADELIEADPYGVLTYGDAASLTTSSCACLVRALDRLSKENPWFRSGDWQSRSIGALARPDMVGEFRAILNNPASSFGIRSVVVDALMLGTPIPEMLPDLVAVLTRQVSPFAERAHALAALVRLGAAGKVALRVAFQTQLGANTNDISLRVEIIMALYGHPFGPADVVSLIDDCLRIQDMASSGMLWTLADMLPEGDLPAILDGITVPPESGRGFDRRVWEVGSFFARILVRAWRATGSLDPDRALEWLRKRAAFKGGTSESRARGLREAMRDAPERTAAIARHFFRNVPIDEHRWLSYNRFREATLFEPDIDTLLDIAAEEMASNEAGERQVFLCEIAFALSYQAAHPHAAEVFEELWSRGVDNDALAKAVAKATSTNLPHNYFMDRSSRDEVDAEESRERQRQDFDRDIEQIRSGAHMGWLNHLGMIYFALYADVDRAATPRERLAAWLGEERTDAALEALMASLSRDDLPSYADVMKLTAQHQHYDWWYALVAGLNECWAAGLDLSNLSDDFLQGMLAFDITNPVSRSQDGTEHWIVHPWRQALMERRPELVRDVYLAVVRLRLSRNEQFSDGLRELLAEAAFEPYRVDVVLGLLREFPNAIPFRLDELLATAAKLPAGHKGFLELAGQILSGAVLVDQPQRDLWLATAYVLAPDSFEREVQQRAVVHPDFVFDLRDKGGFGDDRQSSQPLALPVAEFIARLAGSLFPDTPHPSDGWDGNTNAWDASDYVRSLINLISASPSEAATKALDRLNADPGLVSYRPHILHALANQRQRRRDAEYDRPSWSQTVAALRNAAPATVADLYALLVVHLEDLGHSIARANTDIFKQFWNLDSYARTAGPRPEEACRDNLVTLLRPSLLPLGITVEPEGHMIADKRADISVAMPSRKILCELKRDYHAEVWTAIEGQLERFYAHDPDAKGFGIYCVLWFGHKRPRGIPVHPKGMAAPQNPDEMEKMLSSLIPESMRSRLAVIVIDVSGEI</sequence>
<dbReference type="EMBL" id="BX572598">
    <property type="protein sequence ID" value="CAE27169.1"/>
    <property type="molecule type" value="Genomic_DNA"/>
</dbReference>
<feature type="compositionally biased region" description="Basic and acidic residues" evidence="1">
    <location>
        <begin position="822"/>
        <end position="840"/>
    </location>
</feature>
<evidence type="ECO:0000256" key="1">
    <source>
        <dbReference type="SAM" id="MobiDB-lite"/>
    </source>
</evidence>
<name>Q6N922_RHOPA</name>
<proteinExistence type="predicted"/>
<accession>Q6N922</accession>
<feature type="region of interest" description="Disordered" evidence="1">
    <location>
        <begin position="20"/>
        <end position="42"/>
    </location>
</feature>
<dbReference type="HOGENOM" id="CLU_006178_0_0_5"/>
<protein>
    <submittedName>
        <fullName evidence="2">Uncharacterized protein</fullName>
    </submittedName>
</protein>
<dbReference type="eggNOG" id="COG5635">
    <property type="taxonomic scope" value="Bacteria"/>
</dbReference>